<feature type="transmembrane region" description="Helical" evidence="1">
    <location>
        <begin position="118"/>
        <end position="139"/>
    </location>
</feature>
<feature type="transmembrane region" description="Helical" evidence="1">
    <location>
        <begin position="293"/>
        <end position="311"/>
    </location>
</feature>
<accession>A0ABS4EA95</accession>
<dbReference type="PANTHER" id="PTHR14969">
    <property type="entry name" value="SPHINGOSINE-1-PHOSPHATE PHOSPHOHYDROLASE"/>
    <property type="match status" value="1"/>
</dbReference>
<reference evidence="3 4" key="1">
    <citation type="submission" date="2021-03" db="EMBL/GenBank/DDBJ databases">
        <title>Genomic Encyclopedia of Type Strains, Phase IV (KMG-IV): sequencing the most valuable type-strain genomes for metagenomic binning, comparative biology and taxonomic classification.</title>
        <authorList>
            <person name="Goeker M."/>
        </authorList>
    </citation>
    <scope>NUCLEOTIDE SEQUENCE [LARGE SCALE GENOMIC DNA]</scope>
    <source>
        <strain evidence="3 4">DSM 1289</strain>
    </source>
</reference>
<feature type="transmembrane region" description="Helical" evidence="1">
    <location>
        <begin position="145"/>
        <end position="163"/>
    </location>
</feature>
<feature type="transmembrane region" description="Helical" evidence="1">
    <location>
        <begin position="20"/>
        <end position="45"/>
    </location>
</feature>
<proteinExistence type="predicted"/>
<dbReference type="Pfam" id="PF01569">
    <property type="entry name" value="PAP2"/>
    <property type="match status" value="1"/>
</dbReference>
<dbReference type="Proteomes" id="UP000767291">
    <property type="component" value="Unassembled WGS sequence"/>
</dbReference>
<evidence type="ECO:0000313" key="3">
    <source>
        <dbReference type="EMBL" id="MBP1854859.1"/>
    </source>
</evidence>
<keyword evidence="1" id="KW-0472">Membrane</keyword>
<gene>
    <name evidence="3" type="ORF">J2Z43_001249</name>
</gene>
<name>A0ABS4EA95_9FIRM</name>
<dbReference type="Gene3D" id="1.20.144.10">
    <property type="entry name" value="Phosphatidic acid phosphatase type 2/haloperoxidase"/>
    <property type="match status" value="1"/>
</dbReference>
<keyword evidence="4" id="KW-1185">Reference proteome</keyword>
<evidence type="ECO:0000259" key="2">
    <source>
        <dbReference type="SMART" id="SM00014"/>
    </source>
</evidence>
<dbReference type="RefSeq" id="WP_209456296.1">
    <property type="nucleotide sequence ID" value="NZ_BAAACS010000013.1"/>
</dbReference>
<dbReference type="PANTHER" id="PTHR14969:SF13">
    <property type="entry name" value="AT30094P"/>
    <property type="match status" value="1"/>
</dbReference>
<feature type="transmembrane region" description="Helical" evidence="1">
    <location>
        <begin position="175"/>
        <end position="192"/>
    </location>
</feature>
<feature type="domain" description="Phosphatidic acid phosphatase type 2/haloperoxidase" evidence="2">
    <location>
        <begin position="49"/>
        <end position="160"/>
    </location>
</feature>
<evidence type="ECO:0000313" key="4">
    <source>
        <dbReference type="Proteomes" id="UP000767291"/>
    </source>
</evidence>
<comment type="caution">
    <text evidence="3">The sequence shown here is derived from an EMBL/GenBank/DDBJ whole genome shotgun (WGS) entry which is preliminary data.</text>
</comment>
<keyword evidence="1" id="KW-1133">Transmembrane helix</keyword>
<protein>
    <submittedName>
        <fullName evidence="3">Membrane-associated phospholipid phosphatase</fullName>
    </submittedName>
</protein>
<dbReference type="SUPFAM" id="SSF48317">
    <property type="entry name" value="Acid phosphatase/Vanadium-dependent haloperoxidase"/>
    <property type="match status" value="1"/>
</dbReference>
<dbReference type="InterPro" id="IPR000326">
    <property type="entry name" value="PAP2/HPO"/>
</dbReference>
<feature type="transmembrane region" description="Helical" evidence="1">
    <location>
        <begin position="198"/>
        <end position="215"/>
    </location>
</feature>
<evidence type="ECO:0000256" key="1">
    <source>
        <dbReference type="SAM" id="Phobius"/>
    </source>
</evidence>
<keyword evidence="1" id="KW-0812">Transmembrane</keyword>
<organism evidence="3 4">
    <name type="scientific">Metaclostridioides mangenotii</name>
    <dbReference type="NCBI Taxonomy" id="1540"/>
    <lineage>
        <taxon>Bacteria</taxon>
        <taxon>Bacillati</taxon>
        <taxon>Bacillota</taxon>
        <taxon>Clostridia</taxon>
        <taxon>Peptostreptococcales</taxon>
        <taxon>Peptostreptococcaceae</taxon>
        <taxon>Metaclostridioides</taxon>
    </lineage>
</organism>
<sequence>MDIQMDILLFLQSIRSDFLNMLFLMFSISAEVIIVFITAIVYWCINKKFGQKILFSLCGNIALNSFIKEFVRAPRPIGSPGLKSLRVETAGGYSFPSMHTHMATTFWISISNCFKKKFLYVIAFIMIVGVGVSRLYLAVHWPVDVLFGWIFGIIFTILLGKVFDYVDGTKNYTPMILMFIAFFVYVLFIQSHEFLKMFGVYTGFIIGYIVEDKYINFSTDLSRKSRPGVIGGKYGRFSSRRSVKELAEMYVKRLVFGLFTLGALYIILKFLTVFITGNLGLEFLSWILDYTRYAAVVFYAIAGAPALFKVIKLD</sequence>
<feature type="transmembrane region" description="Helical" evidence="1">
    <location>
        <begin position="254"/>
        <end position="281"/>
    </location>
</feature>
<dbReference type="InterPro" id="IPR036938">
    <property type="entry name" value="PAP2/HPO_sf"/>
</dbReference>
<dbReference type="SMART" id="SM00014">
    <property type="entry name" value="acidPPc"/>
    <property type="match status" value="1"/>
</dbReference>
<dbReference type="EMBL" id="JAGGJX010000001">
    <property type="protein sequence ID" value="MBP1854859.1"/>
    <property type="molecule type" value="Genomic_DNA"/>
</dbReference>